<feature type="region of interest" description="Disordered" evidence="1">
    <location>
        <begin position="1"/>
        <end position="32"/>
    </location>
</feature>
<reference evidence="3" key="1">
    <citation type="journal article" date="2020" name="Fungal Divers.">
        <title>Resolving the Mortierellaceae phylogeny through synthesis of multi-gene phylogenetics and phylogenomics.</title>
        <authorList>
            <person name="Vandepol N."/>
            <person name="Liber J."/>
            <person name="Desiro A."/>
            <person name="Na H."/>
            <person name="Kennedy M."/>
            <person name="Barry K."/>
            <person name="Grigoriev I.V."/>
            <person name="Miller A.N."/>
            <person name="O'Donnell K."/>
            <person name="Stajich J.E."/>
            <person name="Bonito G."/>
        </authorList>
    </citation>
    <scope>NUCLEOTIDE SEQUENCE</scope>
    <source>
        <strain evidence="3">NVP60</strain>
    </source>
</reference>
<feature type="non-terminal residue" evidence="3">
    <location>
        <position position="291"/>
    </location>
</feature>
<evidence type="ECO:0000313" key="4">
    <source>
        <dbReference type="Proteomes" id="UP000823405"/>
    </source>
</evidence>
<dbReference type="Pfam" id="PF19259">
    <property type="entry name" value="Ty3_capsid"/>
    <property type="match status" value="1"/>
</dbReference>
<protein>
    <recommendedName>
        <fullName evidence="2">Ty3 transposon capsid-like protein domain-containing protein</fullName>
    </recommendedName>
</protein>
<dbReference type="OrthoDB" id="2437853at2759"/>
<name>A0A9P6UEF2_9FUNG</name>
<dbReference type="InterPro" id="IPR045358">
    <property type="entry name" value="Ty3_capsid"/>
</dbReference>
<dbReference type="EMBL" id="JAAAIN010004208">
    <property type="protein sequence ID" value="KAG0282426.1"/>
    <property type="molecule type" value="Genomic_DNA"/>
</dbReference>
<feature type="compositionally biased region" description="Basic and acidic residues" evidence="1">
    <location>
        <begin position="1"/>
        <end position="10"/>
    </location>
</feature>
<accession>A0A9P6UEF2</accession>
<evidence type="ECO:0000256" key="1">
    <source>
        <dbReference type="SAM" id="MobiDB-lite"/>
    </source>
</evidence>
<keyword evidence="4" id="KW-1185">Reference proteome</keyword>
<dbReference type="Proteomes" id="UP000823405">
    <property type="component" value="Unassembled WGS sequence"/>
</dbReference>
<organism evidence="3 4">
    <name type="scientific">Linnemannia gamsii</name>
    <dbReference type="NCBI Taxonomy" id="64522"/>
    <lineage>
        <taxon>Eukaryota</taxon>
        <taxon>Fungi</taxon>
        <taxon>Fungi incertae sedis</taxon>
        <taxon>Mucoromycota</taxon>
        <taxon>Mortierellomycotina</taxon>
        <taxon>Mortierellomycetes</taxon>
        <taxon>Mortierellales</taxon>
        <taxon>Mortierellaceae</taxon>
        <taxon>Linnemannia</taxon>
    </lineage>
</organism>
<comment type="caution">
    <text evidence="3">The sequence shown here is derived from an EMBL/GenBank/DDBJ whole genome shotgun (WGS) entry which is preliminary data.</text>
</comment>
<dbReference type="AlphaFoldDB" id="A0A9P6UEF2"/>
<evidence type="ECO:0000313" key="3">
    <source>
        <dbReference type="EMBL" id="KAG0282426.1"/>
    </source>
</evidence>
<evidence type="ECO:0000259" key="2">
    <source>
        <dbReference type="Pfam" id="PF19259"/>
    </source>
</evidence>
<sequence>MANNLSEEHLAVMQQQQQQQQEAILQQQQQQQPIPPDFFTRYEQQWEKQEQQNTFLLTLVKQLTDQLQQTMAAQQHPPLTPSASTGHPSIHPSLIQPPLPLHSVPSTSASYGRYDDPNRPAPEFPSRIQSFTGNELTLDLDEYLSDIELHFVNKNCPENKKVSSFVGLLKSGARQWAEQYLESRTATQALEWIPFKTAFSSRWRVTHLTTNLRAEIEVLRRDADEPLASFAARYLALANRIPDRSDKDKKLDFARKMPTWFQSRISDLHSEEDSLDAFLHKVVGKEAAIKT</sequence>
<gene>
    <name evidence="3" type="ORF">BGZ97_008990</name>
</gene>
<feature type="domain" description="Ty3 transposon capsid-like protein" evidence="2">
    <location>
        <begin position="128"/>
        <end position="257"/>
    </location>
</feature>
<feature type="region of interest" description="Disordered" evidence="1">
    <location>
        <begin position="71"/>
        <end position="109"/>
    </location>
</feature>
<feature type="compositionally biased region" description="Low complexity" evidence="1">
    <location>
        <begin position="14"/>
        <end position="32"/>
    </location>
</feature>
<proteinExistence type="predicted"/>